<feature type="coiled-coil region" evidence="1">
    <location>
        <begin position="450"/>
        <end position="480"/>
    </location>
</feature>
<keyword evidence="1" id="KW-0175">Coiled coil</keyword>
<reference evidence="2 3" key="1">
    <citation type="submission" date="2018-09" db="EMBL/GenBank/DDBJ databases">
        <authorList>
            <person name="Postec A."/>
        </authorList>
    </citation>
    <scope>NUCLEOTIDE SEQUENCE [LARGE SCALE GENOMIC DNA]</scope>
    <source>
        <strain evidence="2">70B-A</strain>
    </source>
</reference>
<dbReference type="Gene3D" id="1.10.10.1190">
    <property type="entry name" value="Antirestriction protein ArdA, domain 3"/>
    <property type="match status" value="1"/>
</dbReference>
<name>A0A3P7NWE7_9FIRM</name>
<protein>
    <submittedName>
        <fullName evidence="2">Uncharacterized protein</fullName>
    </submittedName>
</protein>
<dbReference type="AlphaFoldDB" id="A0A3P7NWE7"/>
<evidence type="ECO:0000313" key="2">
    <source>
        <dbReference type="EMBL" id="VDN47235.1"/>
    </source>
</evidence>
<dbReference type="Pfam" id="PF07275">
    <property type="entry name" value="ArdA"/>
    <property type="match status" value="1"/>
</dbReference>
<keyword evidence="3" id="KW-1185">Reference proteome</keyword>
<dbReference type="EMBL" id="LR130778">
    <property type="protein sequence ID" value="VDN47235.1"/>
    <property type="molecule type" value="Genomic_DNA"/>
</dbReference>
<organism evidence="2 3">
    <name type="scientific">Petrocella atlantisensis</name>
    <dbReference type="NCBI Taxonomy" id="2173034"/>
    <lineage>
        <taxon>Bacteria</taxon>
        <taxon>Bacillati</taxon>
        <taxon>Bacillota</taxon>
        <taxon>Clostridia</taxon>
        <taxon>Lachnospirales</taxon>
        <taxon>Vallitaleaceae</taxon>
        <taxon>Petrocella</taxon>
    </lineage>
</organism>
<gene>
    <name evidence="2" type="ORF">PATL70BA_1353</name>
</gene>
<evidence type="ECO:0000256" key="1">
    <source>
        <dbReference type="SAM" id="Coils"/>
    </source>
</evidence>
<dbReference type="KEGG" id="cbar:PATL70BA_1353"/>
<accession>A0A3P7NWE7</accession>
<sequence length="531" mass="61904">MYITIKKSNNIDEKSIEAWFPVAEEKFSKICEELGIIVSTNAHCYSVISDFSNLNAVGRDVYLNEVGAATTKELEAIDGRAVVDELMKFSPMKVVTPYGVLYQNRNQPEQVYDGRHFPCYYWQSEIATLCFEAHGDQEFIYMPCPSSSIEKALIRLEVKDIEECKLSFESDMLPNRLIEFISNDESMAAKVNRLNDFSKRFKEMGGHESQYFEKLMAYIRPRNLYEINALLDHMHEFQLFDGIRSAEEYGRFMICDSGHFEYDENLEDYIDFKRYGEQRMNNECGAMTHNGYITFYGSSMKLQDVLLENLGMTIQNTDRVHQMKLYMPLIAVTYDVENDYGYMEKSYDSEEISSHELTKYEEEILKAIEKRRLPGEEQRGMMKYYSERDSLNAKVSKYEFTVEEVGGELMGVAVFTLNDDLTEKELDLIKSEVTGQASELLATVNSKNTGDELGMEIRRLRDEKQALQNEQASRQDLRTRLDEMMRFLNDLPCELTEYEEDYVRTLLEKITVYDDYFIVEFKSGIEIQIDE</sequence>
<dbReference type="Proteomes" id="UP000279029">
    <property type="component" value="Chromosome"/>
</dbReference>
<dbReference type="InterPro" id="IPR041893">
    <property type="entry name" value="ArdA_dom3"/>
</dbReference>
<evidence type="ECO:0000313" key="3">
    <source>
        <dbReference type="Proteomes" id="UP000279029"/>
    </source>
</evidence>
<proteinExistence type="predicted"/>
<dbReference type="RefSeq" id="WP_172596133.1">
    <property type="nucleotide sequence ID" value="NZ_LR130778.1"/>
</dbReference>
<dbReference type="InterPro" id="IPR009899">
    <property type="entry name" value="ArdA"/>
</dbReference>